<sequence>MDRSSRNRLTEKLLPQFAGDTLFDALARAVCRAGCLPRKELYEAWEVARRVRRRFRGRRVVDLACGHGLVAQVLLLLDDTSPSAVAVDQRIPKSAAALEAALCQDWPRLQGRVRYLESDLREVPLFRDDLIVSAHACGGLTDLILARAVEVGACVAVLPCCHDLQKADLGGLEGWLDGPLAIDATRAARLRFQGYRVFTQVIPGDITPKNRLLMAQPEEARPGWANLHP</sequence>
<dbReference type="RefSeq" id="WP_286355918.1">
    <property type="nucleotide sequence ID" value="NZ_AP027079.1"/>
</dbReference>
<proteinExistence type="predicted"/>
<feature type="domain" description="Methyltransferase" evidence="1">
    <location>
        <begin position="50"/>
        <end position="163"/>
    </location>
</feature>
<name>A0ABM8DQN6_9BACT</name>
<protein>
    <recommendedName>
        <fullName evidence="1">Methyltransferase domain-containing protein</fullName>
    </recommendedName>
</protein>
<gene>
    <name evidence="2" type="ORF">GETHOR_13790</name>
</gene>
<reference evidence="3" key="1">
    <citation type="journal article" date="2023" name="Int. J. Syst. Evol. Microbiol.">
        <title>Mesoterricola silvestris gen. nov., sp. nov., Mesoterricola sediminis sp. nov., Geothrix oryzae sp. nov., Geothrix edaphica sp. nov., Geothrix rubra sp. nov., and Geothrix limicola sp. nov., six novel members of Acidobacteriota isolated from soils.</title>
        <authorList>
            <person name="Itoh H."/>
            <person name="Sugisawa Y."/>
            <person name="Mise K."/>
            <person name="Xu Z."/>
            <person name="Kuniyasu M."/>
            <person name="Ushijima N."/>
            <person name="Kawano K."/>
            <person name="Kobayashi E."/>
            <person name="Shiratori Y."/>
            <person name="Masuda Y."/>
            <person name="Senoo K."/>
        </authorList>
    </citation>
    <scope>NUCLEOTIDE SEQUENCE [LARGE SCALE GENOMIC DNA]</scope>
    <source>
        <strain evidence="3">Red222</strain>
    </source>
</reference>
<evidence type="ECO:0000313" key="3">
    <source>
        <dbReference type="Proteomes" id="UP001242010"/>
    </source>
</evidence>
<accession>A0ABM8DQN6</accession>
<dbReference type="Proteomes" id="UP001242010">
    <property type="component" value="Chromosome"/>
</dbReference>
<dbReference type="PANTHER" id="PTHR13369:SF0">
    <property type="entry name" value="GLUTATHIONE S-TRANSFERASE C-TERMINAL DOMAIN-CONTAINING PROTEIN"/>
    <property type="match status" value="1"/>
</dbReference>
<dbReference type="InterPro" id="IPR029063">
    <property type="entry name" value="SAM-dependent_MTases_sf"/>
</dbReference>
<evidence type="ECO:0000259" key="1">
    <source>
        <dbReference type="Pfam" id="PF13679"/>
    </source>
</evidence>
<organism evidence="2 3">
    <name type="scientific">Geothrix oryzae</name>
    <dbReference type="NCBI Taxonomy" id="2927975"/>
    <lineage>
        <taxon>Bacteria</taxon>
        <taxon>Pseudomonadati</taxon>
        <taxon>Acidobacteriota</taxon>
        <taxon>Holophagae</taxon>
        <taxon>Holophagales</taxon>
        <taxon>Holophagaceae</taxon>
        <taxon>Geothrix</taxon>
    </lineage>
</organism>
<dbReference type="Pfam" id="PF13679">
    <property type="entry name" value="Methyltransf_32"/>
    <property type="match status" value="1"/>
</dbReference>
<evidence type="ECO:0000313" key="2">
    <source>
        <dbReference type="EMBL" id="BDU69278.1"/>
    </source>
</evidence>
<keyword evidence="3" id="KW-1185">Reference proteome</keyword>
<dbReference type="EMBL" id="AP027079">
    <property type="protein sequence ID" value="BDU69278.1"/>
    <property type="molecule type" value="Genomic_DNA"/>
</dbReference>
<dbReference type="PANTHER" id="PTHR13369">
    <property type="match status" value="1"/>
</dbReference>
<dbReference type="InterPro" id="IPR025714">
    <property type="entry name" value="Methyltranfer_dom"/>
</dbReference>
<dbReference type="CDD" id="cd02440">
    <property type="entry name" value="AdoMet_MTases"/>
    <property type="match status" value="1"/>
</dbReference>
<dbReference type="SUPFAM" id="SSF53335">
    <property type="entry name" value="S-adenosyl-L-methionine-dependent methyltransferases"/>
    <property type="match status" value="1"/>
</dbReference>
<dbReference type="Gene3D" id="3.40.50.150">
    <property type="entry name" value="Vaccinia Virus protein VP39"/>
    <property type="match status" value="1"/>
</dbReference>